<evidence type="ECO:0000313" key="2">
    <source>
        <dbReference type="Proteomes" id="UP000601435"/>
    </source>
</evidence>
<gene>
    <name evidence="1" type="ORF">SNEC2469_LOCUS14341</name>
</gene>
<dbReference type="Proteomes" id="UP000601435">
    <property type="component" value="Unassembled WGS sequence"/>
</dbReference>
<dbReference type="EMBL" id="CAJNJA010022974">
    <property type="protein sequence ID" value="CAE7503347.1"/>
    <property type="molecule type" value="Genomic_DNA"/>
</dbReference>
<keyword evidence="2" id="KW-1185">Reference proteome</keyword>
<protein>
    <submittedName>
        <fullName evidence="1">Uncharacterized protein</fullName>
    </submittedName>
</protein>
<reference evidence="1" key="1">
    <citation type="submission" date="2021-02" db="EMBL/GenBank/DDBJ databases">
        <authorList>
            <person name="Dougan E. K."/>
            <person name="Rhodes N."/>
            <person name="Thang M."/>
            <person name="Chan C."/>
        </authorList>
    </citation>
    <scope>NUCLEOTIDE SEQUENCE</scope>
</reference>
<name>A0A812SXG3_9DINO</name>
<accession>A0A812SXG3</accession>
<comment type="caution">
    <text evidence="1">The sequence shown here is derived from an EMBL/GenBank/DDBJ whole genome shotgun (WGS) entry which is preliminary data.</text>
</comment>
<dbReference type="OrthoDB" id="440724at2759"/>
<evidence type="ECO:0000313" key="1">
    <source>
        <dbReference type="EMBL" id="CAE7503347.1"/>
    </source>
</evidence>
<proteinExistence type="predicted"/>
<organism evidence="1 2">
    <name type="scientific">Symbiodinium necroappetens</name>
    <dbReference type="NCBI Taxonomy" id="1628268"/>
    <lineage>
        <taxon>Eukaryota</taxon>
        <taxon>Sar</taxon>
        <taxon>Alveolata</taxon>
        <taxon>Dinophyceae</taxon>
        <taxon>Suessiales</taxon>
        <taxon>Symbiodiniaceae</taxon>
        <taxon>Symbiodinium</taxon>
    </lineage>
</organism>
<dbReference type="AlphaFoldDB" id="A0A812SXG3"/>
<sequence length="265" mass="28605">MPQLWPSQRNGCSVLTLKASGEEVTPETLKQWLDRPVRYVWGFPGQPAVAAIEVYPPVSAQLQLSFVGVHNLVVSCIANVRKGGEDGRGYPDPPNGLHLAQLCYVKTPDALSLDGHVTSDISLTGFGWVAVSFSAMNSQALVWQLAGQCSDQKSPSVASLTWSKQMGSEVPEEFGVVMGRGVFGPKRLKVVQNELLGLEKCDRFPMPVAGLPGIVPAPPEVGLEDEAGAMSIGRAHSSVSSHDFDFCKRRKETAPTHMRILIGKE</sequence>